<evidence type="ECO:0000313" key="1">
    <source>
        <dbReference type="EMBL" id="GIY86666.1"/>
    </source>
</evidence>
<keyword evidence="2" id="KW-1185">Reference proteome</keyword>
<gene>
    <name evidence="1" type="ORF">CEXT_305511</name>
</gene>
<comment type="caution">
    <text evidence="1">The sequence shown here is derived from an EMBL/GenBank/DDBJ whole genome shotgun (WGS) entry which is preliminary data.</text>
</comment>
<protein>
    <submittedName>
        <fullName evidence="1">Uncharacterized protein</fullName>
    </submittedName>
</protein>
<sequence>MSNQSVCVYARDGQVKSLNRNVLHFVGFLDEKKWVQVCRGHLAKNAIILRTQLLSESMPLSYTSSFQFVASNSSTHQFFTLGNPSKSQVRNSMLKIGYFDSRTRRKGSLAPLWRSNDFTCPKDASHWVYLPPGHCCGEPRSVTHLTLTRDVTRAGGHLLSPSDCIQIERVSR</sequence>
<dbReference type="AlphaFoldDB" id="A0AAV4WVZ4"/>
<accession>A0AAV4WVZ4</accession>
<dbReference type="Proteomes" id="UP001054945">
    <property type="component" value="Unassembled WGS sequence"/>
</dbReference>
<dbReference type="EMBL" id="BPLR01016831">
    <property type="protein sequence ID" value="GIY86666.1"/>
    <property type="molecule type" value="Genomic_DNA"/>
</dbReference>
<reference evidence="1 2" key="1">
    <citation type="submission" date="2021-06" db="EMBL/GenBank/DDBJ databases">
        <title>Caerostris extrusa draft genome.</title>
        <authorList>
            <person name="Kono N."/>
            <person name="Arakawa K."/>
        </authorList>
    </citation>
    <scope>NUCLEOTIDE SEQUENCE [LARGE SCALE GENOMIC DNA]</scope>
</reference>
<evidence type="ECO:0000313" key="2">
    <source>
        <dbReference type="Proteomes" id="UP001054945"/>
    </source>
</evidence>
<name>A0AAV4WVZ4_CAEEX</name>
<organism evidence="1 2">
    <name type="scientific">Caerostris extrusa</name>
    <name type="common">Bark spider</name>
    <name type="synonym">Caerostris bankana</name>
    <dbReference type="NCBI Taxonomy" id="172846"/>
    <lineage>
        <taxon>Eukaryota</taxon>
        <taxon>Metazoa</taxon>
        <taxon>Ecdysozoa</taxon>
        <taxon>Arthropoda</taxon>
        <taxon>Chelicerata</taxon>
        <taxon>Arachnida</taxon>
        <taxon>Araneae</taxon>
        <taxon>Araneomorphae</taxon>
        <taxon>Entelegynae</taxon>
        <taxon>Araneoidea</taxon>
        <taxon>Araneidae</taxon>
        <taxon>Caerostris</taxon>
    </lineage>
</organism>
<proteinExistence type="predicted"/>